<dbReference type="Proteomes" id="UP000887159">
    <property type="component" value="Unassembled WGS sequence"/>
</dbReference>
<organism evidence="1 2">
    <name type="scientific">Trichonephila clavipes</name>
    <name type="common">Golden silk orbweaver</name>
    <name type="synonym">Nephila clavipes</name>
    <dbReference type="NCBI Taxonomy" id="2585209"/>
    <lineage>
        <taxon>Eukaryota</taxon>
        <taxon>Metazoa</taxon>
        <taxon>Ecdysozoa</taxon>
        <taxon>Arthropoda</taxon>
        <taxon>Chelicerata</taxon>
        <taxon>Arachnida</taxon>
        <taxon>Araneae</taxon>
        <taxon>Araneomorphae</taxon>
        <taxon>Entelegynae</taxon>
        <taxon>Araneoidea</taxon>
        <taxon>Nephilidae</taxon>
        <taxon>Trichonephila</taxon>
    </lineage>
</organism>
<accession>A0A8X6RZ91</accession>
<reference evidence="1" key="1">
    <citation type="submission" date="2020-08" db="EMBL/GenBank/DDBJ databases">
        <title>Multicomponent nature underlies the extraordinary mechanical properties of spider dragline silk.</title>
        <authorList>
            <person name="Kono N."/>
            <person name="Nakamura H."/>
            <person name="Mori M."/>
            <person name="Yoshida Y."/>
            <person name="Ohtoshi R."/>
            <person name="Malay A.D."/>
            <person name="Moran D.A.P."/>
            <person name="Tomita M."/>
            <person name="Numata K."/>
            <person name="Arakawa K."/>
        </authorList>
    </citation>
    <scope>NUCLEOTIDE SEQUENCE</scope>
</reference>
<evidence type="ECO:0000313" key="2">
    <source>
        <dbReference type="Proteomes" id="UP000887159"/>
    </source>
</evidence>
<comment type="caution">
    <text evidence="1">The sequence shown here is derived from an EMBL/GenBank/DDBJ whole genome shotgun (WGS) entry which is preliminary data.</text>
</comment>
<sequence>MMGQEHNDECTRPMCAHHDASKHGCGHLDSVKRTWIHLKNGRLAIRVSGFVVDLTIQDTPVYDATSKIIAAMVSELRVHAAAKVVELLVQT</sequence>
<protein>
    <submittedName>
        <fullName evidence="1">Uncharacterized protein</fullName>
    </submittedName>
</protein>
<dbReference type="EMBL" id="BMAU01021231">
    <property type="protein sequence ID" value="GFY01918.1"/>
    <property type="molecule type" value="Genomic_DNA"/>
</dbReference>
<evidence type="ECO:0000313" key="1">
    <source>
        <dbReference type="EMBL" id="GFY01918.1"/>
    </source>
</evidence>
<dbReference type="AlphaFoldDB" id="A0A8X6RZ91"/>
<gene>
    <name evidence="1" type="ORF">TNCV_4796401</name>
</gene>
<keyword evidence="2" id="KW-1185">Reference proteome</keyword>
<proteinExistence type="predicted"/>
<name>A0A8X6RZ91_TRICX</name>